<feature type="domain" description="Nudix hydrolase" evidence="10">
    <location>
        <begin position="143"/>
        <end position="274"/>
    </location>
</feature>
<dbReference type="SUPFAM" id="SSF55811">
    <property type="entry name" value="Nudix"/>
    <property type="match status" value="1"/>
</dbReference>
<dbReference type="Pfam" id="PF09297">
    <property type="entry name" value="Zn_ribbon_NUD"/>
    <property type="match status" value="1"/>
</dbReference>
<comment type="caution">
    <text evidence="11">The sequence shown here is derived from an EMBL/GenBank/DDBJ whole genome shotgun (WGS) entry which is preliminary data.</text>
</comment>
<dbReference type="InterPro" id="IPR049734">
    <property type="entry name" value="NudC-like_C"/>
</dbReference>
<dbReference type="InterPro" id="IPR020084">
    <property type="entry name" value="NUDIX_hydrolase_CS"/>
</dbReference>
<dbReference type="PROSITE" id="PS00893">
    <property type="entry name" value="NUDIX_BOX"/>
    <property type="match status" value="1"/>
</dbReference>
<evidence type="ECO:0000256" key="5">
    <source>
        <dbReference type="ARBA" id="ARBA00022723"/>
    </source>
</evidence>
<organism evidence="11 12">
    <name type="scientific">Parathalassolituus penaei</name>
    <dbReference type="NCBI Taxonomy" id="2997323"/>
    <lineage>
        <taxon>Bacteria</taxon>
        <taxon>Pseudomonadati</taxon>
        <taxon>Pseudomonadota</taxon>
        <taxon>Gammaproteobacteria</taxon>
        <taxon>Oceanospirillales</taxon>
        <taxon>Oceanospirillaceae</taxon>
        <taxon>Parathalassolituus</taxon>
    </lineage>
</organism>
<evidence type="ECO:0000259" key="10">
    <source>
        <dbReference type="PROSITE" id="PS51462"/>
    </source>
</evidence>
<evidence type="ECO:0000256" key="8">
    <source>
        <dbReference type="ARBA" id="ARBA00023027"/>
    </source>
</evidence>
<evidence type="ECO:0000256" key="6">
    <source>
        <dbReference type="ARBA" id="ARBA00022801"/>
    </source>
</evidence>
<dbReference type="CDD" id="cd03429">
    <property type="entry name" value="NUDIX_NADH_pyrophosphatase_Nudt13"/>
    <property type="match status" value="1"/>
</dbReference>
<dbReference type="GO" id="GO:0005829">
    <property type="term" value="C:cytosol"/>
    <property type="evidence" value="ECO:0007669"/>
    <property type="project" value="TreeGrafter"/>
</dbReference>
<keyword evidence="12" id="KW-1185">Reference proteome</keyword>
<dbReference type="Gene3D" id="3.90.79.10">
    <property type="entry name" value="Nucleoside Triphosphate Pyrophosphohydrolase"/>
    <property type="match status" value="1"/>
</dbReference>
<evidence type="ECO:0000313" key="12">
    <source>
        <dbReference type="Proteomes" id="UP001150830"/>
    </source>
</evidence>
<dbReference type="Pfam" id="PF00293">
    <property type="entry name" value="NUDIX"/>
    <property type="match status" value="1"/>
</dbReference>
<evidence type="ECO:0000256" key="7">
    <source>
        <dbReference type="ARBA" id="ARBA00022842"/>
    </source>
</evidence>
<evidence type="ECO:0000256" key="2">
    <source>
        <dbReference type="ARBA" id="ARBA00001947"/>
    </source>
</evidence>
<dbReference type="InterPro" id="IPR015376">
    <property type="entry name" value="Znr_NADH_PPase"/>
</dbReference>
<evidence type="ECO:0000256" key="9">
    <source>
        <dbReference type="ARBA" id="ARBA00023679"/>
    </source>
</evidence>
<dbReference type="GO" id="GO:0035529">
    <property type="term" value="F:NADH pyrophosphatase activity"/>
    <property type="evidence" value="ECO:0007669"/>
    <property type="project" value="TreeGrafter"/>
</dbReference>
<dbReference type="InterPro" id="IPR000086">
    <property type="entry name" value="NUDIX_hydrolase_dom"/>
</dbReference>
<keyword evidence="5" id="KW-0479">Metal-binding</keyword>
<evidence type="ECO:0000256" key="1">
    <source>
        <dbReference type="ARBA" id="ARBA00001946"/>
    </source>
</evidence>
<dbReference type="EMBL" id="JAPNOA010000027">
    <property type="protein sequence ID" value="MCY0965509.1"/>
    <property type="molecule type" value="Genomic_DNA"/>
</dbReference>
<dbReference type="InterPro" id="IPR015797">
    <property type="entry name" value="NUDIX_hydrolase-like_dom_sf"/>
</dbReference>
<dbReference type="NCBIfam" id="NF001299">
    <property type="entry name" value="PRK00241.1"/>
    <property type="match status" value="1"/>
</dbReference>
<dbReference type="PROSITE" id="PS51462">
    <property type="entry name" value="NUDIX"/>
    <property type="match status" value="1"/>
</dbReference>
<dbReference type="PANTHER" id="PTHR42904">
    <property type="entry name" value="NUDIX HYDROLASE, NUDC SUBFAMILY"/>
    <property type="match status" value="1"/>
</dbReference>
<accession>A0A9X3EEX7</accession>
<keyword evidence="6 11" id="KW-0378">Hydrolase</keyword>
<comment type="cofactor">
    <cofactor evidence="2">
        <name>Zn(2+)</name>
        <dbReference type="ChEBI" id="CHEBI:29105"/>
    </cofactor>
</comment>
<proteinExistence type="inferred from homology"/>
<dbReference type="PANTHER" id="PTHR42904:SF6">
    <property type="entry name" value="NAD-CAPPED RNA HYDROLASE NUDT12"/>
    <property type="match status" value="1"/>
</dbReference>
<dbReference type="GO" id="GO:0006742">
    <property type="term" value="P:NADP+ catabolic process"/>
    <property type="evidence" value="ECO:0007669"/>
    <property type="project" value="TreeGrafter"/>
</dbReference>
<dbReference type="Gene3D" id="3.90.79.20">
    <property type="match status" value="1"/>
</dbReference>
<name>A0A9X3EEX7_9GAMM</name>
<dbReference type="RefSeq" id="WP_283173723.1">
    <property type="nucleotide sequence ID" value="NZ_JAPNOA010000027.1"/>
</dbReference>
<evidence type="ECO:0000256" key="4">
    <source>
        <dbReference type="ARBA" id="ARBA00012381"/>
    </source>
</evidence>
<comment type="similarity">
    <text evidence="3">Belongs to the Nudix hydrolase family. NudC subfamily.</text>
</comment>
<reference evidence="11" key="1">
    <citation type="submission" date="2022-11" db="EMBL/GenBank/DDBJ databases">
        <title>Parathalassolutuus dongxingensis gen. nov., sp. nov., a novel member of family Oceanospirillaceae isolated from a coastal shrimp pond in Guangxi, China.</title>
        <authorList>
            <person name="Chen H."/>
        </authorList>
    </citation>
    <scope>NUCLEOTIDE SEQUENCE</scope>
    <source>
        <strain evidence="11">G-43</strain>
    </source>
</reference>
<keyword evidence="8" id="KW-0520">NAD</keyword>
<protein>
    <recommendedName>
        <fullName evidence="4">NAD(+) diphosphatase</fullName>
        <ecNumber evidence="4">3.6.1.22</ecNumber>
    </recommendedName>
</protein>
<dbReference type="EC" id="3.6.1.22" evidence="4"/>
<dbReference type="GO" id="GO:0019677">
    <property type="term" value="P:NAD+ catabolic process"/>
    <property type="evidence" value="ECO:0007669"/>
    <property type="project" value="TreeGrafter"/>
</dbReference>
<sequence>MQRILSFELHHQVPDLPHCYVLVSEGKLLGSSAELLGLLAAEQLEALALEHEGAQFLGIANNSHACFALQVEGEPEVPDHSWVAPRWLMRNFGGAEFDLVSRALQLQQWARDHSFCGRCGSRMALHPKEHAMHCDSCGRLDFPRISPCIITVVTRGEYCLLAHHTRYATAFYSSLAGFVEAGESLESALRREVMEEVGIKVGNLEYFGSQSWPFPGQMMVGFFAEYESGEICIDQDEIADARWFRYDDLPEIPGEISISGQLIRTFVQRCQLRG</sequence>
<comment type="cofactor">
    <cofactor evidence="1">
        <name>Mg(2+)</name>
        <dbReference type="ChEBI" id="CHEBI:18420"/>
    </cofactor>
</comment>
<dbReference type="Proteomes" id="UP001150830">
    <property type="component" value="Unassembled WGS sequence"/>
</dbReference>
<dbReference type="AlphaFoldDB" id="A0A9X3EEX7"/>
<dbReference type="GO" id="GO:0046872">
    <property type="term" value="F:metal ion binding"/>
    <property type="evidence" value="ECO:0007669"/>
    <property type="project" value="UniProtKB-KW"/>
</dbReference>
<keyword evidence="7" id="KW-0460">Magnesium</keyword>
<evidence type="ECO:0000256" key="3">
    <source>
        <dbReference type="ARBA" id="ARBA00009595"/>
    </source>
</evidence>
<gene>
    <name evidence="11" type="primary">nudC</name>
    <name evidence="11" type="ORF">OUO13_09945</name>
</gene>
<comment type="catalytic activity">
    <reaction evidence="9">
        <text>a 5'-end NAD(+)-phospho-ribonucleoside in mRNA + H2O = a 5'-end phospho-adenosine-phospho-ribonucleoside in mRNA + beta-nicotinamide D-ribonucleotide + 2 H(+)</text>
        <dbReference type="Rhea" id="RHEA:60876"/>
        <dbReference type="Rhea" id="RHEA-COMP:15698"/>
        <dbReference type="Rhea" id="RHEA-COMP:15719"/>
        <dbReference type="ChEBI" id="CHEBI:14649"/>
        <dbReference type="ChEBI" id="CHEBI:15377"/>
        <dbReference type="ChEBI" id="CHEBI:15378"/>
        <dbReference type="ChEBI" id="CHEBI:144029"/>
        <dbReference type="ChEBI" id="CHEBI:144051"/>
    </reaction>
    <physiologicalReaction direction="left-to-right" evidence="9">
        <dbReference type="Rhea" id="RHEA:60877"/>
    </physiologicalReaction>
</comment>
<dbReference type="InterPro" id="IPR050241">
    <property type="entry name" value="NAD-cap_RNA_hydrolase_NudC"/>
</dbReference>
<evidence type="ECO:0000313" key="11">
    <source>
        <dbReference type="EMBL" id="MCY0965509.1"/>
    </source>
</evidence>